<dbReference type="PANTHER" id="PTHR40765:SF2">
    <property type="entry name" value="ESX-2 SECRETION SYSTEM ATPASE ECCB2"/>
    <property type="match status" value="1"/>
</dbReference>
<gene>
    <name evidence="2" type="ORF">GCM10023340_06120</name>
</gene>
<accession>A0ABP9P8Q2</accession>
<evidence type="ECO:0000256" key="1">
    <source>
        <dbReference type="SAM" id="Phobius"/>
    </source>
</evidence>
<dbReference type="RefSeq" id="WP_345454408.1">
    <property type="nucleotide sequence ID" value="NZ_BAABKG010000001.1"/>
</dbReference>
<keyword evidence="1" id="KW-0812">Transmembrane</keyword>
<dbReference type="Proteomes" id="UP001500221">
    <property type="component" value="Unassembled WGS sequence"/>
</dbReference>
<evidence type="ECO:0000313" key="3">
    <source>
        <dbReference type="Proteomes" id="UP001500221"/>
    </source>
</evidence>
<feature type="transmembrane region" description="Helical" evidence="1">
    <location>
        <begin position="40"/>
        <end position="61"/>
    </location>
</feature>
<evidence type="ECO:0008006" key="4">
    <source>
        <dbReference type="Google" id="ProtNLM"/>
    </source>
</evidence>
<organism evidence="2 3">
    <name type="scientific">Nocardioides marinquilinus</name>
    <dbReference type="NCBI Taxonomy" id="1210400"/>
    <lineage>
        <taxon>Bacteria</taxon>
        <taxon>Bacillati</taxon>
        <taxon>Actinomycetota</taxon>
        <taxon>Actinomycetes</taxon>
        <taxon>Propionibacteriales</taxon>
        <taxon>Nocardioidaceae</taxon>
        <taxon>Nocardioides</taxon>
    </lineage>
</organism>
<evidence type="ECO:0000313" key="2">
    <source>
        <dbReference type="EMBL" id="GAA5142510.1"/>
    </source>
</evidence>
<comment type="caution">
    <text evidence="2">The sequence shown here is derived from an EMBL/GenBank/DDBJ whole genome shotgun (WGS) entry which is preliminary data.</text>
</comment>
<reference evidence="3" key="1">
    <citation type="journal article" date="2019" name="Int. J. Syst. Evol. Microbiol.">
        <title>The Global Catalogue of Microorganisms (GCM) 10K type strain sequencing project: providing services to taxonomists for standard genome sequencing and annotation.</title>
        <authorList>
            <consortium name="The Broad Institute Genomics Platform"/>
            <consortium name="The Broad Institute Genome Sequencing Center for Infectious Disease"/>
            <person name="Wu L."/>
            <person name="Ma J."/>
        </authorList>
    </citation>
    <scope>NUCLEOTIDE SEQUENCE [LARGE SCALE GENOMIC DNA]</scope>
    <source>
        <strain evidence="3">JCM 18459</strain>
    </source>
</reference>
<dbReference type="Gene3D" id="3.30.2390.20">
    <property type="entry name" value="Type VII secretion system EccB, repeat 1 domain"/>
    <property type="match status" value="1"/>
</dbReference>
<name>A0ABP9P8Q2_9ACTN</name>
<dbReference type="Pfam" id="PF05108">
    <property type="entry name" value="T7SS_ESX1_EccB"/>
    <property type="match status" value="1"/>
</dbReference>
<keyword evidence="1" id="KW-0472">Membrane</keyword>
<dbReference type="EMBL" id="BAABKG010000001">
    <property type="protein sequence ID" value="GAA5142510.1"/>
    <property type="molecule type" value="Genomic_DNA"/>
</dbReference>
<dbReference type="InterPro" id="IPR044857">
    <property type="entry name" value="T7SS_EccB_R1"/>
</dbReference>
<sequence>MATKKDLVEAYSFSRRRLVTAFLSGAPGGREVEPNRPGRAIIGGVALAVLLVAGAAVLGILKVPVDIDWTSEDLVSEEGTSADFAVLPDPEDDGEVVLRPIANVTSAMLLFGSDVDAREVPADEVAKQTRGPGIGILDAPATPPTTANLIDTGWSACTAQTATDEAGGVRVLVESEQQVQPTPDVSYVVRSEQGLYLIAESLVGTDDRGTPRAYAYPIPSLSLNEVDTLLSGLTGVDPSQPVAVPQAWVELFPSGGLLARSTFGVPNGAVKRSWPSADTLPGKARDARVGDVLARGDDSYVMLPDGSLLALSAFAARLYDNLPPVGGRPSRTYAVQQPPPAVGIQNVTSLPNVNWPESGTSAVPGSQLCALLDTVPNGQPGVVLATTTNESEAASTSETEPIDVTVESGHGAFVLRGGWNTADATTLALVEERGQVHQLAGSEERVQLGYGDVDDVVVPDSWLQLFEVGVPLSIDAARCPPATRPTKDADQCAELPESS</sequence>
<keyword evidence="1" id="KW-1133">Transmembrane helix</keyword>
<keyword evidence="3" id="KW-1185">Reference proteome</keyword>
<protein>
    <recommendedName>
        <fullName evidence="4">Type VII secretion protein EccB</fullName>
    </recommendedName>
</protein>
<dbReference type="PANTHER" id="PTHR40765">
    <property type="entry name" value="ESX-2 SECRETION SYSTEM ATPASE ECCB2"/>
    <property type="match status" value="1"/>
</dbReference>
<dbReference type="InterPro" id="IPR007795">
    <property type="entry name" value="T7SS_EccB"/>
</dbReference>
<proteinExistence type="predicted"/>